<keyword evidence="8 11" id="KW-0067">ATP-binding</keyword>
<dbReference type="Gene3D" id="3.40.50.300">
    <property type="entry name" value="P-loop containing nucleotide triphosphate hydrolases"/>
    <property type="match status" value="1"/>
</dbReference>
<evidence type="ECO:0000256" key="2">
    <source>
        <dbReference type="ARBA" id="ARBA00012513"/>
    </source>
</evidence>
<gene>
    <name evidence="17" type="ORF">MUK42_11072</name>
</gene>
<dbReference type="Gene3D" id="3.30.200.20">
    <property type="entry name" value="Phosphorylase Kinase, domain 1"/>
    <property type="match status" value="2"/>
</dbReference>
<comment type="catalytic activity">
    <reaction evidence="10">
        <text>L-seryl-[protein] + ATP = O-phospho-L-seryl-[protein] + ADP + H(+)</text>
        <dbReference type="Rhea" id="RHEA:17989"/>
        <dbReference type="Rhea" id="RHEA-COMP:9863"/>
        <dbReference type="Rhea" id="RHEA-COMP:11604"/>
        <dbReference type="ChEBI" id="CHEBI:15378"/>
        <dbReference type="ChEBI" id="CHEBI:29999"/>
        <dbReference type="ChEBI" id="CHEBI:30616"/>
        <dbReference type="ChEBI" id="CHEBI:83421"/>
        <dbReference type="ChEBI" id="CHEBI:456216"/>
        <dbReference type="EC" id="2.7.11.1"/>
    </reaction>
</comment>
<dbReference type="GO" id="GO:0005525">
    <property type="term" value="F:GTP binding"/>
    <property type="evidence" value="ECO:0007669"/>
    <property type="project" value="InterPro"/>
</dbReference>
<dbReference type="InterPro" id="IPR000719">
    <property type="entry name" value="Prot_kinase_dom"/>
</dbReference>
<dbReference type="PROSITE" id="PS51710">
    <property type="entry name" value="G_OBG"/>
    <property type="match status" value="1"/>
</dbReference>
<evidence type="ECO:0000256" key="11">
    <source>
        <dbReference type="PROSITE-ProRule" id="PRU10141"/>
    </source>
</evidence>
<dbReference type="GO" id="GO:0005524">
    <property type="term" value="F:ATP binding"/>
    <property type="evidence" value="ECO:0007669"/>
    <property type="project" value="UniProtKB-UniRule"/>
</dbReference>
<evidence type="ECO:0000313" key="17">
    <source>
        <dbReference type="EMBL" id="URE17002.1"/>
    </source>
</evidence>
<dbReference type="Pfam" id="PF00069">
    <property type="entry name" value="Pkinase"/>
    <property type="match status" value="1"/>
</dbReference>
<dbReference type="Pfam" id="PF01926">
    <property type="entry name" value="MMR_HSR1"/>
    <property type="match status" value="1"/>
</dbReference>
<dbReference type="GO" id="GO:0004674">
    <property type="term" value="F:protein serine/threonine kinase activity"/>
    <property type="evidence" value="ECO:0007669"/>
    <property type="project" value="UniProtKB-KW"/>
</dbReference>
<feature type="compositionally biased region" description="Basic and acidic residues" evidence="13">
    <location>
        <begin position="86"/>
        <end position="111"/>
    </location>
</feature>
<dbReference type="PROSITE" id="PS00108">
    <property type="entry name" value="PROTEIN_KINASE_ST"/>
    <property type="match status" value="1"/>
</dbReference>
<dbReference type="CDD" id="cd01900">
    <property type="entry name" value="YchF"/>
    <property type="match status" value="1"/>
</dbReference>
<dbReference type="InterPro" id="IPR013029">
    <property type="entry name" value="YchF_C"/>
</dbReference>
<dbReference type="InterPro" id="IPR023192">
    <property type="entry name" value="TGS-like_dom_sf"/>
</dbReference>
<dbReference type="InterPro" id="IPR031167">
    <property type="entry name" value="G_OBG"/>
</dbReference>
<feature type="region of interest" description="Disordered" evidence="13">
    <location>
        <begin position="85"/>
        <end position="114"/>
    </location>
</feature>
<dbReference type="SUPFAM" id="SSF52540">
    <property type="entry name" value="P-loop containing nucleoside triphosphate hydrolases"/>
    <property type="match status" value="1"/>
</dbReference>
<evidence type="ECO:0000256" key="1">
    <source>
        <dbReference type="ARBA" id="ARBA00009903"/>
    </source>
</evidence>
<keyword evidence="6 11" id="KW-0547">Nucleotide-binding</keyword>
<dbReference type="InterPro" id="IPR011009">
    <property type="entry name" value="Kinase-like_dom_sf"/>
</dbReference>
<evidence type="ECO:0000256" key="3">
    <source>
        <dbReference type="ARBA" id="ARBA00022527"/>
    </source>
</evidence>
<dbReference type="InterPro" id="IPR008271">
    <property type="entry name" value="Ser/Thr_kinase_AS"/>
</dbReference>
<dbReference type="InterPro" id="IPR017892">
    <property type="entry name" value="Pkinase_C"/>
</dbReference>
<feature type="domain" description="AGC-kinase C-terminal" evidence="15">
    <location>
        <begin position="470"/>
        <end position="542"/>
    </location>
</feature>
<name>A0A9E7KG68_9LILI</name>
<dbReference type="CDD" id="cd05599">
    <property type="entry name" value="STKc_NDR_like"/>
    <property type="match status" value="1"/>
</dbReference>
<dbReference type="InterPro" id="IPR012676">
    <property type="entry name" value="TGS-like"/>
</dbReference>
<sequence>MAWWEEGAGQAVEASRVVVVVVVVEVAECQSDAGADRISVLRKGREEFITRPALRILAFSRLKLVSRKGNLEVMDSARSWFHKLQPRGDKVKPGPAKKEAGSVKDMQKPPIDEAPSNITKQKVAAAKQYIENHYKAQMKSLQDRKERRWMLERKLADAEVSEEEQNNILKNLEKKETEYMRRQRHKMGVDDFELLTIIGRGAFGEVRLCKEKTTGHVYAMKKLKKSEMLRRGQVEHVKAERNLLAEVDSAYIVKLYFSFQDEEYLYLIMEYLPGGDMMTLLMRKDTLTEDEARFYIAETVLAIESIHKHNYIHRDIKPDNLLLDRNGHMKLSDFGLCKPLDSSSFPNLNEPEQAMGRNIKPTLDDKRFNVAPAPRRTQQEQLQHWQKNRRMLAYSTVGTPDYIAPEVLLKKGYGVECDWLIVNWRNHLKFPEEAKLSSEAKDLISRLLCNVEHRLGTKGAHEIKAHVWFRGIQWERLYQMDAAFKPEVNDELDTQNFEKFEEASAAVETSSKSGPWRKMLPSKDVNFVGYTYKNFEIVNDHEVPGIAELKKKSNKPKRPTIKSLWRYPKAKNHPLTPAALRWINSNLEIDNAKSSASYLGYWSLQRIVTCRSRVAYLMKWCGARVSLVRFSWCAATERSAKRRAMAAARVLGTALIGLSLKHSSASSHSTGSSPLLLRWQWRRLYSSSGSRLSMSLKAGIVGLPNVGKSTLFNAVVENGKAQAANFPFCTIEPNVGIVAVPDPRLDVLGGLSKSQRTVPASIEFVDIAGLVKGASQGEGLGNKFLSHIREVDSILQIEKRLDKLKKGKAKDSQSKMKEEAEKSALEKIQKTLMDGKPARSVSLSDLEKESIRHLCLLTMKPIIYVANVAESDLAEPDNNPHVKEVINLASELQSGIVTVSAQVEAELTELAQEERIEFLKSLGVSESGLGNLIRATYKVLGLRTYFTSGEKMVGLIWQVSYDDFVAAGSLAAAREKGLLRSEGKDYIVREGDVMLFRFNLCILFATASSISYHRPVSSPSAAIKNSQIFFGMHISCEASLE</sequence>
<dbReference type="PROSITE" id="PS51285">
    <property type="entry name" value="AGC_KINASE_CTER"/>
    <property type="match status" value="1"/>
</dbReference>
<feature type="binding site" evidence="11">
    <location>
        <position position="221"/>
    </location>
    <ligand>
        <name>ATP</name>
        <dbReference type="ChEBI" id="CHEBI:30616"/>
    </ligand>
</feature>
<dbReference type="AlphaFoldDB" id="A0A9E7KG68"/>
<evidence type="ECO:0000256" key="8">
    <source>
        <dbReference type="ARBA" id="ARBA00022840"/>
    </source>
</evidence>
<evidence type="ECO:0000256" key="5">
    <source>
        <dbReference type="ARBA" id="ARBA00022679"/>
    </source>
</evidence>
<dbReference type="PANTHER" id="PTHR22988">
    <property type="entry name" value="MYOTONIC DYSTROPHY S/T KINASE-RELATED"/>
    <property type="match status" value="1"/>
</dbReference>
<dbReference type="InterPro" id="IPR017441">
    <property type="entry name" value="Protein_kinase_ATP_BS"/>
</dbReference>
<dbReference type="Gene3D" id="1.10.510.10">
    <property type="entry name" value="Transferase(Phosphotransferase) domain 1"/>
    <property type="match status" value="3"/>
</dbReference>
<evidence type="ECO:0000256" key="10">
    <source>
        <dbReference type="ARBA" id="ARBA00048679"/>
    </source>
</evidence>
<dbReference type="Pfam" id="PF00433">
    <property type="entry name" value="Pkinase_C"/>
    <property type="match status" value="1"/>
</dbReference>
<dbReference type="SUPFAM" id="SSF56112">
    <property type="entry name" value="Protein kinase-like (PK-like)"/>
    <property type="match status" value="1"/>
</dbReference>
<dbReference type="Gene3D" id="1.10.150.300">
    <property type="entry name" value="TGS-like domain"/>
    <property type="match status" value="1"/>
</dbReference>
<dbReference type="Pfam" id="PF06071">
    <property type="entry name" value="YchF-GTPase_C"/>
    <property type="match status" value="1"/>
</dbReference>
<keyword evidence="7 17" id="KW-0418">Kinase</keyword>
<dbReference type="InterPro" id="IPR006073">
    <property type="entry name" value="GTP-bd"/>
</dbReference>
<dbReference type="SMART" id="SM00220">
    <property type="entry name" value="S_TKc"/>
    <property type="match status" value="1"/>
</dbReference>
<comment type="similarity">
    <text evidence="1">Belongs to the protein kinase superfamily. AGC Ser/Thr protein kinase family.</text>
</comment>
<dbReference type="GO" id="GO:0005737">
    <property type="term" value="C:cytoplasm"/>
    <property type="evidence" value="ECO:0007669"/>
    <property type="project" value="UniProtKB-ARBA"/>
</dbReference>
<evidence type="ECO:0000259" key="14">
    <source>
        <dbReference type="PROSITE" id="PS50011"/>
    </source>
</evidence>
<proteinExistence type="inferred from homology"/>
<evidence type="ECO:0000313" key="18">
    <source>
        <dbReference type="Proteomes" id="UP001055439"/>
    </source>
</evidence>
<reference evidence="17" key="1">
    <citation type="submission" date="2022-05" db="EMBL/GenBank/DDBJ databases">
        <title>The Musa troglodytarum L. genome provides insights into the mechanism of non-climacteric behaviour and enrichment of carotenoids.</title>
        <authorList>
            <person name="Wang J."/>
        </authorList>
    </citation>
    <scope>NUCLEOTIDE SEQUENCE</scope>
    <source>
        <tissue evidence="17">Leaf</tissue>
    </source>
</reference>
<organism evidence="17 18">
    <name type="scientific">Musa troglodytarum</name>
    <name type="common">fe'i banana</name>
    <dbReference type="NCBI Taxonomy" id="320322"/>
    <lineage>
        <taxon>Eukaryota</taxon>
        <taxon>Viridiplantae</taxon>
        <taxon>Streptophyta</taxon>
        <taxon>Embryophyta</taxon>
        <taxon>Tracheophyta</taxon>
        <taxon>Spermatophyta</taxon>
        <taxon>Magnoliopsida</taxon>
        <taxon>Liliopsida</taxon>
        <taxon>Zingiberales</taxon>
        <taxon>Musaceae</taxon>
        <taxon>Musa</taxon>
    </lineage>
</organism>
<evidence type="ECO:0000256" key="4">
    <source>
        <dbReference type="ARBA" id="ARBA00022553"/>
    </source>
</evidence>
<feature type="domain" description="OBG-type G" evidence="16">
    <location>
        <begin position="696"/>
        <end position="797"/>
    </location>
</feature>
<dbReference type="FunFam" id="3.30.200.20:FF:000102">
    <property type="entry name" value="Non-specific serine/threonine protein kinase"/>
    <property type="match status" value="1"/>
</dbReference>
<accession>A0A9E7KG68</accession>
<dbReference type="InterPro" id="IPR041706">
    <property type="entry name" value="YchF_N"/>
</dbReference>
<feature type="coiled-coil region" evidence="12">
    <location>
        <begin position="155"/>
        <end position="182"/>
    </location>
</feature>
<dbReference type="SUPFAM" id="SSF81271">
    <property type="entry name" value="TGS-like"/>
    <property type="match status" value="1"/>
</dbReference>
<dbReference type="InterPro" id="IPR059233">
    <property type="entry name" value="MobB_NdrA/B/Cbk1"/>
</dbReference>
<keyword evidence="3" id="KW-0723">Serine/threonine-protein kinase</keyword>
<dbReference type="SMART" id="SM00133">
    <property type="entry name" value="S_TK_X"/>
    <property type="match status" value="1"/>
</dbReference>
<evidence type="ECO:0000256" key="7">
    <source>
        <dbReference type="ARBA" id="ARBA00022777"/>
    </source>
</evidence>
<evidence type="ECO:0000256" key="13">
    <source>
        <dbReference type="SAM" id="MobiDB-lite"/>
    </source>
</evidence>
<keyword evidence="12" id="KW-0175">Coiled coil</keyword>
<evidence type="ECO:0000259" key="16">
    <source>
        <dbReference type="PROSITE" id="PS51710"/>
    </source>
</evidence>
<dbReference type="GO" id="GO:0007010">
    <property type="term" value="P:cytoskeleton organization"/>
    <property type="evidence" value="ECO:0007669"/>
    <property type="project" value="UniProtKB-ARBA"/>
</dbReference>
<protein>
    <recommendedName>
        <fullName evidence="2">non-specific serine/threonine protein kinase</fullName>
        <ecNumber evidence="2">2.7.11.1</ecNumber>
    </recommendedName>
</protein>
<dbReference type="EC" id="2.7.11.1" evidence="2"/>
<dbReference type="InterPro" id="IPR050839">
    <property type="entry name" value="Rho-assoc_Ser/Thr_Kinase"/>
</dbReference>
<dbReference type="PRINTS" id="PR00326">
    <property type="entry name" value="GTP1OBG"/>
</dbReference>
<dbReference type="PROSITE" id="PS00107">
    <property type="entry name" value="PROTEIN_KINASE_ATP"/>
    <property type="match status" value="1"/>
</dbReference>
<comment type="catalytic activity">
    <reaction evidence="9">
        <text>L-threonyl-[protein] + ATP = O-phospho-L-threonyl-[protein] + ADP + H(+)</text>
        <dbReference type="Rhea" id="RHEA:46608"/>
        <dbReference type="Rhea" id="RHEA-COMP:11060"/>
        <dbReference type="Rhea" id="RHEA-COMP:11605"/>
        <dbReference type="ChEBI" id="CHEBI:15378"/>
        <dbReference type="ChEBI" id="CHEBI:30013"/>
        <dbReference type="ChEBI" id="CHEBI:30616"/>
        <dbReference type="ChEBI" id="CHEBI:61977"/>
        <dbReference type="ChEBI" id="CHEBI:456216"/>
        <dbReference type="EC" id="2.7.11.1"/>
    </reaction>
</comment>
<evidence type="ECO:0000256" key="12">
    <source>
        <dbReference type="SAM" id="Coils"/>
    </source>
</evidence>
<evidence type="ECO:0000259" key="15">
    <source>
        <dbReference type="PROSITE" id="PS51285"/>
    </source>
</evidence>
<feature type="domain" description="Protein kinase" evidence="14">
    <location>
        <begin position="192"/>
        <end position="576"/>
    </location>
</feature>
<dbReference type="PROSITE" id="PS50011">
    <property type="entry name" value="PROTEIN_KINASE_DOM"/>
    <property type="match status" value="1"/>
</dbReference>
<dbReference type="PANTHER" id="PTHR22988:SF76">
    <property type="entry name" value="CHROMOSOME UNDETERMINED SCAFFOLD_135, WHOLE GENOME SHOTGUN SEQUENCE"/>
    <property type="match status" value="1"/>
</dbReference>
<keyword evidence="4" id="KW-0597">Phosphoprotein</keyword>
<dbReference type="InterPro" id="IPR027417">
    <property type="entry name" value="P-loop_NTPase"/>
</dbReference>
<dbReference type="Proteomes" id="UP001055439">
    <property type="component" value="Chromosome 7"/>
</dbReference>
<dbReference type="EMBL" id="CP097509">
    <property type="protein sequence ID" value="URE17002.1"/>
    <property type="molecule type" value="Genomic_DNA"/>
</dbReference>
<evidence type="ECO:0000256" key="9">
    <source>
        <dbReference type="ARBA" id="ARBA00047899"/>
    </source>
</evidence>
<dbReference type="InterPro" id="IPR000961">
    <property type="entry name" value="AGC-kinase_C"/>
</dbReference>
<dbReference type="CDD" id="cd21742">
    <property type="entry name" value="MobB_NDR_LATS-like"/>
    <property type="match status" value="1"/>
</dbReference>
<dbReference type="InterPro" id="IPR012675">
    <property type="entry name" value="Beta-grasp_dom_sf"/>
</dbReference>
<dbReference type="Gene3D" id="3.10.20.30">
    <property type="match status" value="1"/>
</dbReference>
<keyword evidence="18" id="KW-1185">Reference proteome</keyword>
<dbReference type="FunFam" id="1.10.510.10:FF:000024">
    <property type="entry name" value="Probable serine/threonine-protein kinase cot-1"/>
    <property type="match status" value="1"/>
</dbReference>
<evidence type="ECO:0000256" key="6">
    <source>
        <dbReference type="ARBA" id="ARBA00022741"/>
    </source>
</evidence>
<keyword evidence="5" id="KW-0808">Transferase</keyword>
<dbReference type="OrthoDB" id="3638488at2759"/>